<dbReference type="SUPFAM" id="SSF51735">
    <property type="entry name" value="NAD(P)-binding Rossmann-fold domains"/>
    <property type="match status" value="1"/>
</dbReference>
<evidence type="ECO:0000256" key="2">
    <source>
        <dbReference type="ARBA" id="ARBA00022857"/>
    </source>
</evidence>
<dbReference type="Proteomes" id="UP000799324">
    <property type="component" value="Unassembled WGS sequence"/>
</dbReference>
<dbReference type="AlphaFoldDB" id="A0A6A6SRI1"/>
<dbReference type="OrthoDB" id="419598at2759"/>
<dbReference type="GO" id="GO:0016491">
    <property type="term" value="F:oxidoreductase activity"/>
    <property type="evidence" value="ECO:0007669"/>
    <property type="project" value="UniProtKB-KW"/>
</dbReference>
<keyword evidence="6" id="KW-1185">Reference proteome</keyword>
<feature type="domain" description="NAD(P)-binding" evidence="4">
    <location>
        <begin position="12"/>
        <end position="149"/>
    </location>
</feature>
<dbReference type="PANTHER" id="PTHR47706">
    <property type="entry name" value="NMRA-LIKE FAMILY PROTEIN"/>
    <property type="match status" value="1"/>
</dbReference>
<dbReference type="InterPro" id="IPR036291">
    <property type="entry name" value="NAD(P)-bd_dom_sf"/>
</dbReference>
<evidence type="ECO:0000256" key="3">
    <source>
        <dbReference type="ARBA" id="ARBA00023002"/>
    </source>
</evidence>
<dbReference type="EMBL" id="MU004522">
    <property type="protein sequence ID" value="KAF2648774.1"/>
    <property type="molecule type" value="Genomic_DNA"/>
</dbReference>
<proteinExistence type="inferred from homology"/>
<evidence type="ECO:0000313" key="6">
    <source>
        <dbReference type="Proteomes" id="UP000799324"/>
    </source>
</evidence>
<dbReference type="Gene3D" id="3.40.50.720">
    <property type="entry name" value="NAD(P)-binding Rossmann-like Domain"/>
    <property type="match status" value="1"/>
</dbReference>
<dbReference type="CDD" id="cd05259">
    <property type="entry name" value="PCBER_SDR_a"/>
    <property type="match status" value="1"/>
</dbReference>
<sequence length="323" mass="35426">MTLKNIAVLGPRGNVGSAIITELLKDGSRFNITAITRPTSTYTAPPNSNIPHKTVDYESLESLTNAFTGQDAIVNCVTGSATQYTPSKLIIDAAIAAGVKFFFANEFVGLVTSERFKLLPESAAGAKVRIREYLEAVGAEGKIQWTSLNGGPFFDMWLMKGPAGFDVKRKRARIYGTGENKVFWTPLPTIALAAANMIRKPELVVNRPIYICTVPDLNQNALLEALEKVLETKFSVEKVNVEKIDQHAKIALQRGEVAKAMKGLTISNQFYEENVIDFSHLVENELVGVQPVSVEEAVRQAVEIYGTECPIVEGMFNVEPCEI</sequence>
<dbReference type="InterPro" id="IPR016040">
    <property type="entry name" value="NAD(P)-bd_dom"/>
</dbReference>
<dbReference type="PANTHER" id="PTHR47706:SF10">
    <property type="entry name" value="NMRA-LIKE DOMAIN-CONTAINING PROTEIN"/>
    <property type="match status" value="1"/>
</dbReference>
<dbReference type="InterPro" id="IPR045312">
    <property type="entry name" value="PCBER-like"/>
</dbReference>
<organism evidence="5 6">
    <name type="scientific">Lophiostoma macrostomum CBS 122681</name>
    <dbReference type="NCBI Taxonomy" id="1314788"/>
    <lineage>
        <taxon>Eukaryota</taxon>
        <taxon>Fungi</taxon>
        <taxon>Dikarya</taxon>
        <taxon>Ascomycota</taxon>
        <taxon>Pezizomycotina</taxon>
        <taxon>Dothideomycetes</taxon>
        <taxon>Pleosporomycetidae</taxon>
        <taxon>Pleosporales</taxon>
        <taxon>Lophiostomataceae</taxon>
        <taxon>Lophiostoma</taxon>
    </lineage>
</organism>
<dbReference type="Pfam" id="PF13460">
    <property type="entry name" value="NAD_binding_10"/>
    <property type="match status" value="1"/>
</dbReference>
<dbReference type="InterPro" id="IPR051609">
    <property type="entry name" value="NmrA/Isoflavone_reductase-like"/>
</dbReference>
<evidence type="ECO:0000259" key="4">
    <source>
        <dbReference type="Pfam" id="PF13460"/>
    </source>
</evidence>
<gene>
    <name evidence="5" type="ORF">K491DRAFT_641953</name>
</gene>
<evidence type="ECO:0000256" key="1">
    <source>
        <dbReference type="ARBA" id="ARBA00005725"/>
    </source>
</evidence>
<keyword evidence="3" id="KW-0560">Oxidoreductase</keyword>
<evidence type="ECO:0000313" key="5">
    <source>
        <dbReference type="EMBL" id="KAF2648774.1"/>
    </source>
</evidence>
<keyword evidence="2" id="KW-0521">NADP</keyword>
<name>A0A6A6SRI1_9PLEO</name>
<comment type="similarity">
    <text evidence="1">Belongs to the NmrA-type oxidoreductase family. Isoflavone reductase subfamily.</text>
</comment>
<accession>A0A6A6SRI1</accession>
<reference evidence="5" key="1">
    <citation type="journal article" date="2020" name="Stud. Mycol.">
        <title>101 Dothideomycetes genomes: a test case for predicting lifestyles and emergence of pathogens.</title>
        <authorList>
            <person name="Haridas S."/>
            <person name="Albert R."/>
            <person name="Binder M."/>
            <person name="Bloem J."/>
            <person name="Labutti K."/>
            <person name="Salamov A."/>
            <person name="Andreopoulos B."/>
            <person name="Baker S."/>
            <person name="Barry K."/>
            <person name="Bills G."/>
            <person name="Bluhm B."/>
            <person name="Cannon C."/>
            <person name="Castanera R."/>
            <person name="Culley D."/>
            <person name="Daum C."/>
            <person name="Ezra D."/>
            <person name="Gonzalez J."/>
            <person name="Henrissat B."/>
            <person name="Kuo A."/>
            <person name="Liang C."/>
            <person name="Lipzen A."/>
            <person name="Lutzoni F."/>
            <person name="Magnuson J."/>
            <person name="Mondo S."/>
            <person name="Nolan M."/>
            <person name="Ohm R."/>
            <person name="Pangilinan J."/>
            <person name="Park H.-J."/>
            <person name="Ramirez L."/>
            <person name="Alfaro M."/>
            <person name="Sun H."/>
            <person name="Tritt A."/>
            <person name="Yoshinaga Y."/>
            <person name="Zwiers L.-H."/>
            <person name="Turgeon B."/>
            <person name="Goodwin S."/>
            <person name="Spatafora J."/>
            <person name="Crous P."/>
            <person name="Grigoriev I."/>
        </authorList>
    </citation>
    <scope>NUCLEOTIDE SEQUENCE</scope>
    <source>
        <strain evidence="5">CBS 122681</strain>
    </source>
</reference>
<protein>
    <submittedName>
        <fullName evidence="5">NAD(P)-binding protein</fullName>
    </submittedName>
</protein>